<name>A0ABD5U8K1_9EURY</name>
<evidence type="ECO:0000256" key="6">
    <source>
        <dbReference type="ARBA" id="ARBA00023049"/>
    </source>
</evidence>
<dbReference type="Gene3D" id="3.40.630.10">
    <property type="entry name" value="Zn peptidases"/>
    <property type="match status" value="1"/>
</dbReference>
<organism evidence="9 10">
    <name type="scientific">Halomarina ordinaria</name>
    <dbReference type="NCBI Taxonomy" id="3033939"/>
    <lineage>
        <taxon>Archaea</taxon>
        <taxon>Methanobacteriati</taxon>
        <taxon>Methanobacteriota</taxon>
        <taxon>Stenosarchaea group</taxon>
        <taxon>Halobacteria</taxon>
        <taxon>Halobacteriales</taxon>
        <taxon>Natronomonadaceae</taxon>
        <taxon>Halomarina</taxon>
    </lineage>
</organism>
<dbReference type="RefSeq" id="WP_304448374.1">
    <property type="nucleotide sequence ID" value="NZ_JARRAH010000001.1"/>
</dbReference>
<keyword evidence="4" id="KW-0378">Hydrolase</keyword>
<evidence type="ECO:0000256" key="5">
    <source>
        <dbReference type="ARBA" id="ARBA00022833"/>
    </source>
</evidence>
<dbReference type="GO" id="GO:0004180">
    <property type="term" value="F:carboxypeptidase activity"/>
    <property type="evidence" value="ECO:0007669"/>
    <property type="project" value="UniProtKB-KW"/>
</dbReference>
<dbReference type="InterPro" id="IPR006311">
    <property type="entry name" value="TAT_signal"/>
</dbReference>
<dbReference type="SMART" id="SM00631">
    <property type="entry name" value="Zn_pept"/>
    <property type="match status" value="1"/>
</dbReference>
<dbReference type="EMBL" id="JBHSXM010000001">
    <property type="protein sequence ID" value="MFC6836693.1"/>
    <property type="molecule type" value="Genomic_DNA"/>
</dbReference>
<dbReference type="AlphaFoldDB" id="A0ABD5U8K1"/>
<dbReference type="SUPFAM" id="SSF53187">
    <property type="entry name" value="Zn-dependent exopeptidases"/>
    <property type="match status" value="1"/>
</dbReference>
<protein>
    <submittedName>
        <fullName evidence="9">M14 family zinc carboxypeptidase</fullName>
    </submittedName>
</protein>
<dbReference type="GO" id="GO:0006508">
    <property type="term" value="P:proteolysis"/>
    <property type="evidence" value="ECO:0007669"/>
    <property type="project" value="UniProtKB-KW"/>
</dbReference>
<dbReference type="PANTHER" id="PTHR11705">
    <property type="entry name" value="PROTEASE FAMILY M14 CARBOXYPEPTIDASE A,B"/>
    <property type="match status" value="1"/>
</dbReference>
<keyword evidence="6" id="KW-0482">Metalloprotease</keyword>
<comment type="caution">
    <text evidence="9">The sequence shown here is derived from an EMBL/GenBank/DDBJ whole genome shotgun (WGS) entry which is preliminary data.</text>
</comment>
<keyword evidence="3" id="KW-0645">Protease</keyword>
<evidence type="ECO:0000256" key="3">
    <source>
        <dbReference type="ARBA" id="ARBA00022670"/>
    </source>
</evidence>
<feature type="compositionally biased region" description="Basic and acidic residues" evidence="7">
    <location>
        <begin position="261"/>
        <end position="274"/>
    </location>
</feature>
<evidence type="ECO:0000256" key="7">
    <source>
        <dbReference type="SAM" id="MobiDB-lite"/>
    </source>
</evidence>
<keyword evidence="9" id="KW-0121">Carboxypeptidase</keyword>
<evidence type="ECO:0000313" key="10">
    <source>
        <dbReference type="Proteomes" id="UP001596406"/>
    </source>
</evidence>
<dbReference type="Proteomes" id="UP001596406">
    <property type="component" value="Unassembled WGS sequence"/>
</dbReference>
<accession>A0ABD5U8K1</accession>
<dbReference type="GO" id="GO:0008237">
    <property type="term" value="F:metallopeptidase activity"/>
    <property type="evidence" value="ECO:0007669"/>
    <property type="project" value="UniProtKB-KW"/>
</dbReference>
<comment type="cofactor">
    <cofactor evidence="1">
        <name>Zn(2+)</name>
        <dbReference type="ChEBI" id="CHEBI:29105"/>
    </cofactor>
</comment>
<evidence type="ECO:0000256" key="1">
    <source>
        <dbReference type="ARBA" id="ARBA00001947"/>
    </source>
</evidence>
<evidence type="ECO:0000313" key="9">
    <source>
        <dbReference type="EMBL" id="MFC6836693.1"/>
    </source>
</evidence>
<dbReference type="InterPro" id="IPR000834">
    <property type="entry name" value="Peptidase_M14"/>
</dbReference>
<feature type="domain" description="Peptidase M14" evidence="8">
    <location>
        <begin position="43"/>
        <end position="370"/>
    </location>
</feature>
<feature type="region of interest" description="Disordered" evidence="7">
    <location>
        <begin position="250"/>
        <end position="276"/>
    </location>
</feature>
<dbReference type="PROSITE" id="PS52035">
    <property type="entry name" value="PEPTIDASE_M14"/>
    <property type="match status" value="1"/>
</dbReference>
<keyword evidence="5" id="KW-0862">Zinc</keyword>
<evidence type="ECO:0000256" key="2">
    <source>
        <dbReference type="ARBA" id="ARBA00005988"/>
    </source>
</evidence>
<gene>
    <name evidence="9" type="ORF">ACFQHK_09225</name>
</gene>
<sequence length="399" mass="43831">MELTRRTTLKALGGLLAAGTLGSSTAGASPSSDRRSRERVALDYLSNDDLLDNDELESVLRALRREYPEHVRLKRIGRSNQRRSIWAVSVGNVTGDDGTDVMAIGQQHGDEMVSSAEGLLSAVQFVASDPSAEAIRENLTLHVVPRANPDGFVARQRYNVDTHAPAAGDDDGIFGGDTGFYTAGEEGVGWDVNRYHWDDWTESNLYQALPEEYPVNPVVEAQALLDAVERVDPDWIIDYHRQGTYCVDPDATFDPENPGEAYERGEYPPSRDDDGGGELVTTSVFWPINEDVPQEAQDLSKRLVWTMTEALTAFDRSTVTRYPGGTYAGIARNAYGLQGRGSVLYELSAGTLGDREFRVRQVFESLLSCLDATADGSLDDVDPENVTQLPERETNGFTV</sequence>
<dbReference type="Pfam" id="PF00246">
    <property type="entry name" value="Peptidase_M14"/>
    <property type="match status" value="1"/>
</dbReference>
<evidence type="ECO:0000259" key="8">
    <source>
        <dbReference type="PROSITE" id="PS52035"/>
    </source>
</evidence>
<dbReference type="PANTHER" id="PTHR11705:SF143">
    <property type="entry name" value="SLL0236 PROTEIN"/>
    <property type="match status" value="1"/>
</dbReference>
<dbReference type="PROSITE" id="PS51318">
    <property type="entry name" value="TAT"/>
    <property type="match status" value="1"/>
</dbReference>
<proteinExistence type="inferred from homology"/>
<comment type="similarity">
    <text evidence="2">Belongs to the peptidase M14 family.</text>
</comment>
<keyword evidence="10" id="KW-1185">Reference proteome</keyword>
<reference evidence="9 10" key="1">
    <citation type="journal article" date="2019" name="Int. J. Syst. Evol. Microbiol.">
        <title>The Global Catalogue of Microorganisms (GCM) 10K type strain sequencing project: providing services to taxonomists for standard genome sequencing and annotation.</title>
        <authorList>
            <consortium name="The Broad Institute Genomics Platform"/>
            <consortium name="The Broad Institute Genome Sequencing Center for Infectious Disease"/>
            <person name="Wu L."/>
            <person name="Ma J."/>
        </authorList>
    </citation>
    <scope>NUCLEOTIDE SEQUENCE [LARGE SCALE GENOMIC DNA]</scope>
    <source>
        <strain evidence="9 10">PSRA2</strain>
    </source>
</reference>
<evidence type="ECO:0000256" key="4">
    <source>
        <dbReference type="ARBA" id="ARBA00022801"/>
    </source>
</evidence>